<keyword evidence="4" id="KW-1185">Reference proteome</keyword>
<comment type="caution">
    <text evidence="2">The sequence shown here is derived from an EMBL/GenBank/DDBJ whole genome shotgun (WGS) entry which is preliminary data.</text>
</comment>
<protein>
    <recommendedName>
        <fullName evidence="5">Lipoprotein</fullName>
    </recommendedName>
</protein>
<evidence type="ECO:0000313" key="2">
    <source>
        <dbReference type="EMBL" id="MCW7529832.1"/>
    </source>
</evidence>
<reference evidence="2 4" key="1">
    <citation type="submission" date="2022-06" db="EMBL/GenBank/DDBJ databases">
        <title>Leptospira isolates from biofilms formed at urban environments.</title>
        <authorList>
            <person name="Ribeiro P.S."/>
            <person name="Sousa T."/>
            <person name="Carvalho N."/>
            <person name="Aburjaile F."/>
            <person name="Neves F."/>
            <person name="Oliveira D."/>
            <person name="Blanco L."/>
            <person name="Lima J."/>
            <person name="Costa F."/>
            <person name="Brenig B."/>
            <person name="Soares S."/>
            <person name="Ramos R."/>
            <person name="Goes-Neto A."/>
            <person name="Matiuzzi M."/>
            <person name="Azevedo V."/>
            <person name="Ristow P."/>
        </authorList>
    </citation>
    <scope>NUCLEOTIDE SEQUENCE</scope>
    <source>
        <strain evidence="1 4">VSF19</strain>
        <strain evidence="2">VSF20</strain>
    </source>
</reference>
<dbReference type="AlphaFoldDB" id="A0AAW5VLQ2"/>
<dbReference type="RefSeq" id="WP_265351337.1">
    <property type="nucleotide sequence ID" value="NZ_JAMQPL010000002.1"/>
</dbReference>
<organism evidence="2 3">
    <name type="scientific">Leptospira soteropolitanensis</name>
    <dbReference type="NCBI Taxonomy" id="2950025"/>
    <lineage>
        <taxon>Bacteria</taxon>
        <taxon>Pseudomonadati</taxon>
        <taxon>Spirochaetota</taxon>
        <taxon>Spirochaetia</taxon>
        <taxon>Leptospirales</taxon>
        <taxon>Leptospiraceae</taxon>
        <taxon>Leptospira</taxon>
    </lineage>
</organism>
<dbReference type="Proteomes" id="UP001208540">
    <property type="component" value="Unassembled WGS sequence"/>
</dbReference>
<dbReference type="EMBL" id="JAMQPM010000002">
    <property type="protein sequence ID" value="MCW7526054.1"/>
    <property type="molecule type" value="Genomic_DNA"/>
</dbReference>
<proteinExistence type="predicted"/>
<evidence type="ECO:0000313" key="3">
    <source>
        <dbReference type="Proteomes" id="UP001208540"/>
    </source>
</evidence>
<gene>
    <name evidence="1" type="ORF">ND861_06830</name>
    <name evidence="2" type="ORF">ND862_06395</name>
</gene>
<name>A0AAW5VLQ2_9LEPT</name>
<sequence length="75" mass="8936">MNRLIRTCICIVFVTFHFIHCFNEKDEDKTSERRGESFLNCYLVKTRETPEKSDESIFQECIPCYAKICNMPHLL</sequence>
<accession>A0AAW5VLQ2</accession>
<evidence type="ECO:0008006" key="5">
    <source>
        <dbReference type="Google" id="ProtNLM"/>
    </source>
</evidence>
<dbReference type="EMBL" id="JAMQPL010000002">
    <property type="protein sequence ID" value="MCW7529832.1"/>
    <property type="molecule type" value="Genomic_DNA"/>
</dbReference>
<evidence type="ECO:0000313" key="4">
    <source>
        <dbReference type="Proteomes" id="UP001208912"/>
    </source>
</evidence>
<dbReference type="Proteomes" id="UP001208912">
    <property type="component" value="Unassembled WGS sequence"/>
</dbReference>
<evidence type="ECO:0000313" key="1">
    <source>
        <dbReference type="EMBL" id="MCW7526054.1"/>
    </source>
</evidence>